<reference evidence="2" key="1">
    <citation type="submission" date="2014-11" db="EMBL/GenBank/DDBJ databases">
        <authorList>
            <person name="Amaro Gonzalez C."/>
        </authorList>
    </citation>
    <scope>NUCLEOTIDE SEQUENCE</scope>
</reference>
<keyword evidence="1" id="KW-0812">Transmembrane</keyword>
<sequence length="63" mass="7337">MSGNHKMNSVPYLSLRYQLVLWSALFQCLYNSQIYMFTLILNSLKFKSNAAAVTLTFLSRLWV</sequence>
<feature type="transmembrane region" description="Helical" evidence="1">
    <location>
        <begin position="20"/>
        <end position="41"/>
    </location>
</feature>
<dbReference type="AlphaFoldDB" id="A0A0E9TTE6"/>
<keyword evidence="1" id="KW-1133">Transmembrane helix</keyword>
<keyword evidence="1" id="KW-0472">Membrane</keyword>
<dbReference type="EMBL" id="GBXM01051776">
    <property type="protein sequence ID" value="JAH56801.1"/>
    <property type="molecule type" value="Transcribed_RNA"/>
</dbReference>
<organism evidence="2">
    <name type="scientific">Anguilla anguilla</name>
    <name type="common">European freshwater eel</name>
    <name type="synonym">Muraena anguilla</name>
    <dbReference type="NCBI Taxonomy" id="7936"/>
    <lineage>
        <taxon>Eukaryota</taxon>
        <taxon>Metazoa</taxon>
        <taxon>Chordata</taxon>
        <taxon>Craniata</taxon>
        <taxon>Vertebrata</taxon>
        <taxon>Euteleostomi</taxon>
        <taxon>Actinopterygii</taxon>
        <taxon>Neopterygii</taxon>
        <taxon>Teleostei</taxon>
        <taxon>Anguilliformes</taxon>
        <taxon>Anguillidae</taxon>
        <taxon>Anguilla</taxon>
    </lineage>
</organism>
<protein>
    <submittedName>
        <fullName evidence="2">Uncharacterized protein</fullName>
    </submittedName>
</protein>
<reference evidence="2" key="2">
    <citation type="journal article" date="2015" name="Fish Shellfish Immunol.">
        <title>Early steps in the European eel (Anguilla anguilla)-Vibrio vulnificus interaction in the gills: Role of the RtxA13 toxin.</title>
        <authorList>
            <person name="Callol A."/>
            <person name="Pajuelo D."/>
            <person name="Ebbesson L."/>
            <person name="Teles M."/>
            <person name="MacKenzie S."/>
            <person name="Amaro C."/>
        </authorList>
    </citation>
    <scope>NUCLEOTIDE SEQUENCE</scope>
</reference>
<proteinExistence type="predicted"/>
<evidence type="ECO:0000313" key="2">
    <source>
        <dbReference type="EMBL" id="JAH56801.1"/>
    </source>
</evidence>
<evidence type="ECO:0000256" key="1">
    <source>
        <dbReference type="SAM" id="Phobius"/>
    </source>
</evidence>
<accession>A0A0E9TTE6</accession>
<name>A0A0E9TTE6_ANGAN</name>